<evidence type="ECO:0000313" key="2">
    <source>
        <dbReference type="EMBL" id="OMJ83445.1"/>
    </source>
</evidence>
<keyword evidence="3" id="KW-1185">Reference proteome</keyword>
<comment type="caution">
    <text evidence="2">The sequence shown here is derived from an EMBL/GenBank/DDBJ whole genome shotgun (WGS) entry which is preliminary data.</text>
</comment>
<evidence type="ECO:0000313" key="3">
    <source>
        <dbReference type="Proteomes" id="UP000187209"/>
    </source>
</evidence>
<dbReference type="EMBL" id="MPUH01000303">
    <property type="protein sequence ID" value="OMJ83445.1"/>
    <property type="molecule type" value="Genomic_DNA"/>
</dbReference>
<feature type="coiled-coil region" evidence="1">
    <location>
        <begin position="124"/>
        <end position="180"/>
    </location>
</feature>
<dbReference type="Proteomes" id="UP000187209">
    <property type="component" value="Unassembled WGS sequence"/>
</dbReference>
<organism evidence="2 3">
    <name type="scientific">Stentor coeruleus</name>
    <dbReference type="NCBI Taxonomy" id="5963"/>
    <lineage>
        <taxon>Eukaryota</taxon>
        <taxon>Sar</taxon>
        <taxon>Alveolata</taxon>
        <taxon>Ciliophora</taxon>
        <taxon>Postciliodesmatophora</taxon>
        <taxon>Heterotrichea</taxon>
        <taxon>Heterotrichida</taxon>
        <taxon>Stentoridae</taxon>
        <taxon>Stentor</taxon>
    </lineage>
</organism>
<reference evidence="2 3" key="1">
    <citation type="submission" date="2016-11" db="EMBL/GenBank/DDBJ databases">
        <title>The macronuclear genome of Stentor coeruleus: a giant cell with tiny introns.</title>
        <authorList>
            <person name="Slabodnick M."/>
            <person name="Ruby J.G."/>
            <person name="Reiff S.B."/>
            <person name="Swart E.C."/>
            <person name="Gosai S."/>
            <person name="Prabakaran S."/>
            <person name="Witkowska E."/>
            <person name="Larue G.E."/>
            <person name="Fisher S."/>
            <person name="Freeman R.M."/>
            <person name="Gunawardena J."/>
            <person name="Chu W."/>
            <person name="Stover N.A."/>
            <person name="Gregory B.D."/>
            <person name="Nowacki M."/>
            <person name="Derisi J."/>
            <person name="Roy S.W."/>
            <person name="Marshall W.F."/>
            <person name="Sood P."/>
        </authorList>
    </citation>
    <scope>NUCLEOTIDE SEQUENCE [LARGE SCALE GENOMIC DNA]</scope>
    <source>
        <strain evidence="2">WM001</strain>
    </source>
</reference>
<name>A0A1R2C3D0_9CILI</name>
<sequence>MKDFKTRVVRPGSARPKLLVPGITEPSHADFAQLFIESRQKDIEFEKTKSKLLLHCEAKRSLDEKDILAKKYEESLKSMTETHQLRMKALTQQHELANSTLMDQFSREISMIKLNHKGQIDRIAQESQEKSSQHYEEILQLKEKHKKKLENLKNTHKKHIEKTEDAIKKHYESIIAQEKEKYEREKHDMCENAVRERDLQIKGIISKIYEESRKEWKTQEMKLNEEIRSLRFQLENIKLRQSSRRIIEISEPSVDLMEFVVPKFSLLPDDAFSDKPKEIEYVSERVERVSVDRQGFDKAVQTVNESILSSSISCQADLYDSNSIIKKIEDQHAKELEMVEGKIVSTLHTKNTYISTLESRISSLVVKNKELEALLRQLNC</sequence>
<evidence type="ECO:0000256" key="1">
    <source>
        <dbReference type="SAM" id="Coils"/>
    </source>
</evidence>
<dbReference type="AlphaFoldDB" id="A0A1R2C3D0"/>
<proteinExistence type="predicted"/>
<dbReference type="OrthoDB" id="10619677at2759"/>
<gene>
    <name evidence="2" type="ORF">SteCoe_15613</name>
</gene>
<keyword evidence="1" id="KW-0175">Coiled coil</keyword>
<accession>A0A1R2C3D0</accession>
<protein>
    <submittedName>
        <fullName evidence="2">Uncharacterized protein</fullName>
    </submittedName>
</protein>